<proteinExistence type="predicted"/>
<sequence length="322" mass="35101">MKRRGFTLVELLVVIAIIGVLVALLLPAVQQAREAARRTMCTNNLKQVGLGLTNYAEAHGQFPPAASWRDVGTATEYTHGWYNSSSHYPKMGATFLVHILPYIDQTQLYDRVNFDHGMPEAENETVRATRIGSYLCPSDSFNSTTMTRYGGNWARGNYGAWINNVTNPNTNARGFGWIQVDGSKTPMAIQASARLNQLQDGVSKTALAWELRSHLADSPRGVWALPKFGATLLGNCWGVADCHHGINFYGVNGEDIVHGVDDPQARLRNYPSNDAQAASHSLHPGGVNVLFADGTVTFVNEAINVKVGRGISTIDGGEIVEF</sequence>
<evidence type="ECO:0000259" key="1">
    <source>
        <dbReference type="Pfam" id="PF07596"/>
    </source>
</evidence>
<accession>A0A518B1Y8</accession>
<dbReference type="SUPFAM" id="SSF54523">
    <property type="entry name" value="Pili subunits"/>
    <property type="match status" value="1"/>
</dbReference>
<keyword evidence="3" id="KW-1185">Reference proteome</keyword>
<evidence type="ECO:0000313" key="2">
    <source>
        <dbReference type="EMBL" id="QDU61000.1"/>
    </source>
</evidence>
<reference evidence="2 3" key="1">
    <citation type="submission" date="2019-02" db="EMBL/GenBank/DDBJ databases">
        <title>Deep-cultivation of Planctomycetes and their phenomic and genomic characterization uncovers novel biology.</title>
        <authorList>
            <person name="Wiegand S."/>
            <person name="Jogler M."/>
            <person name="Boedeker C."/>
            <person name="Pinto D."/>
            <person name="Vollmers J."/>
            <person name="Rivas-Marin E."/>
            <person name="Kohn T."/>
            <person name="Peeters S.H."/>
            <person name="Heuer A."/>
            <person name="Rast P."/>
            <person name="Oberbeckmann S."/>
            <person name="Bunk B."/>
            <person name="Jeske O."/>
            <person name="Meyerdierks A."/>
            <person name="Storesund J.E."/>
            <person name="Kallscheuer N."/>
            <person name="Luecker S."/>
            <person name="Lage O.M."/>
            <person name="Pohl T."/>
            <person name="Merkel B.J."/>
            <person name="Hornburger P."/>
            <person name="Mueller R.-W."/>
            <person name="Bruemmer F."/>
            <person name="Labrenz M."/>
            <person name="Spormann A.M."/>
            <person name="Op den Camp H."/>
            <person name="Overmann J."/>
            <person name="Amann R."/>
            <person name="Jetten M.S.M."/>
            <person name="Mascher T."/>
            <person name="Medema M.H."/>
            <person name="Devos D.P."/>
            <person name="Kaster A.-K."/>
            <person name="Ovreas L."/>
            <person name="Rohde M."/>
            <person name="Galperin M.Y."/>
            <person name="Jogler C."/>
        </authorList>
    </citation>
    <scope>NUCLEOTIDE SEQUENCE [LARGE SCALE GENOMIC DNA]</scope>
    <source>
        <strain evidence="2 3">Pan216</strain>
    </source>
</reference>
<dbReference type="RefSeq" id="WP_145257648.1">
    <property type="nucleotide sequence ID" value="NZ_CP036279.1"/>
</dbReference>
<dbReference type="EMBL" id="CP036279">
    <property type="protein sequence ID" value="QDU61000.1"/>
    <property type="molecule type" value="Genomic_DNA"/>
</dbReference>
<organism evidence="2 3">
    <name type="scientific">Kolteria novifilia</name>
    <dbReference type="NCBI Taxonomy" id="2527975"/>
    <lineage>
        <taxon>Bacteria</taxon>
        <taxon>Pseudomonadati</taxon>
        <taxon>Planctomycetota</taxon>
        <taxon>Planctomycetia</taxon>
        <taxon>Kolteriales</taxon>
        <taxon>Kolteriaceae</taxon>
        <taxon>Kolteria</taxon>
    </lineage>
</organism>
<dbReference type="InterPro" id="IPR011453">
    <property type="entry name" value="DUF1559"/>
</dbReference>
<dbReference type="NCBIfam" id="TIGR02532">
    <property type="entry name" value="IV_pilin_GFxxxE"/>
    <property type="match status" value="1"/>
</dbReference>
<dbReference type="InterPro" id="IPR045584">
    <property type="entry name" value="Pilin-like"/>
</dbReference>
<gene>
    <name evidence="2" type="primary">pilE_2</name>
    <name evidence="2" type="ORF">Pan216_18530</name>
</gene>
<dbReference type="PANTHER" id="PTHR30093">
    <property type="entry name" value="GENERAL SECRETION PATHWAY PROTEIN G"/>
    <property type="match status" value="1"/>
</dbReference>
<dbReference type="InterPro" id="IPR027558">
    <property type="entry name" value="Pre_pil_HX9DG_C"/>
</dbReference>
<dbReference type="PROSITE" id="PS00409">
    <property type="entry name" value="PROKAR_NTER_METHYL"/>
    <property type="match status" value="1"/>
</dbReference>
<dbReference type="OrthoDB" id="275178at2"/>
<evidence type="ECO:0000313" key="3">
    <source>
        <dbReference type="Proteomes" id="UP000317093"/>
    </source>
</evidence>
<dbReference type="PANTHER" id="PTHR30093:SF2">
    <property type="entry name" value="TYPE II SECRETION SYSTEM PROTEIN H"/>
    <property type="match status" value="1"/>
</dbReference>
<dbReference type="InterPro" id="IPR012902">
    <property type="entry name" value="N_methyl_site"/>
</dbReference>
<dbReference type="Gene3D" id="3.30.700.10">
    <property type="entry name" value="Glycoprotein, Type 4 Pilin"/>
    <property type="match status" value="1"/>
</dbReference>
<dbReference type="AlphaFoldDB" id="A0A518B1Y8"/>
<protein>
    <submittedName>
        <fullName evidence="2">Fimbrial protein</fullName>
    </submittedName>
</protein>
<dbReference type="KEGG" id="knv:Pan216_18530"/>
<dbReference type="Pfam" id="PF07963">
    <property type="entry name" value="N_methyl"/>
    <property type="match status" value="1"/>
</dbReference>
<dbReference type="Proteomes" id="UP000317093">
    <property type="component" value="Chromosome"/>
</dbReference>
<dbReference type="Pfam" id="PF07596">
    <property type="entry name" value="SBP_bac_10"/>
    <property type="match status" value="1"/>
</dbReference>
<name>A0A518B1Y8_9BACT</name>
<dbReference type="NCBIfam" id="TIGR04294">
    <property type="entry name" value="pre_pil_HX9DG"/>
    <property type="match status" value="1"/>
</dbReference>
<feature type="domain" description="DUF1559" evidence="1">
    <location>
        <begin position="30"/>
        <end position="305"/>
    </location>
</feature>